<feature type="domain" description="DUF1156" evidence="1">
    <location>
        <begin position="11"/>
        <end position="73"/>
    </location>
</feature>
<accession>A0ABN4BIY3</accession>
<dbReference type="RefSeq" id="WP_023162375.1">
    <property type="nucleotide sequence ID" value="NC_022592.1"/>
</dbReference>
<sequence>MSYDKSFIEVQFPVSKISKESYKERKAGSNQTLTGLGKWWGRKPLILVRAAILGILLPVTDNPKKDMEIFLKILAMDNKGLELRKNKPISTRELLKNAESDEKQKYFINENDEYLAKYKKGISKEDKEKLQINIFNRLSYDEKLKYCLRTEEINNEAVIEWKEINEYLGTNVGNMQELVKELGIKKFGKIPRVGDCFCGGGSIPFEAGRIGCDAYGSDLNPLAGLLTWADLNILSKSDEEVKKLKEFQEKVYDDVAKQVEEWQIEENEKGWRAKYYLYCNETICPECGCKVPLSPNWIVSSSFKTIVVLKYNEQNNDFDIIIQNDASKEEMKNARNNGTIQKGNLICPHCHKKTPISSIRKDRKIEDGSIEYGLRKWDKHEFIPRDDDVFTERLYCIKYIEKFNTKTWEEVMKKPAPAIDAYYGKIHYVAPDKMDLKREEKVKNLLKERFKKWQNQNIIPNSEIEPGYNTNQIIREKGWKYWHQLFNNRQLLILGLFQEVIIKCKTSRTCKSFFLLGLNKILDRMSKLCMWHTSYDKGETTFSNQALNGLYVYATRGLSTLYNPWILNIRNKEFNSDSIIKLKDARNIEEICNIWITDPPYADAVNYHELSEFFLSWDKRMILDVFPDWYTDSKRVLAISGTGKYFDESMIEIYSNLANHMPDNGLQIVMFTHQDVKIWAELSMILWSAGLQVTAAWNIATETDSGGLKDGNYVKGTVLLVLRKQTSNETAYLDELSSEIETEVKNQIDSMRKLDDKEDPNFSDPDYLLAAYAASLKVLTSYKNIEDINVKYELSKSRDSKEVSPIEKIIHGAVKIAYDCLIPNEFDSFIWKTLIPEERLYLKGIELEKQNVYKISAYQELARGFGVNDYSEMLASKKANSARVKTPKEFDMKHLNDNSAFGNSLIRNILVSIHIGLKEEDTVKGRNWLKTQVNNYWDKRESILNILDYLSKTEFIGNMKQWKECAHEAFMLKNLVENDSI</sequence>
<proteinExistence type="predicted"/>
<protein>
    <submittedName>
        <fullName evidence="2">DUF1156 domain-containing protein</fullName>
    </submittedName>
</protein>
<dbReference type="InterPro" id="IPR049953">
    <property type="entry name" value="Antiphage_assoc"/>
</dbReference>
<organism evidence="2 3">
    <name type="scientific">Clostridium autoethanogenum DSM 10061</name>
    <dbReference type="NCBI Taxonomy" id="1341692"/>
    <lineage>
        <taxon>Bacteria</taxon>
        <taxon>Bacillati</taxon>
        <taxon>Bacillota</taxon>
        <taxon>Clostridia</taxon>
        <taxon>Eubacteriales</taxon>
        <taxon>Clostridiaceae</taxon>
        <taxon>Clostridium</taxon>
    </lineage>
</organism>
<gene>
    <name evidence="2" type="ORF">CAETHG_1650</name>
</gene>
<evidence type="ECO:0000313" key="2">
    <source>
        <dbReference type="EMBL" id="AGY75871.1"/>
    </source>
</evidence>
<evidence type="ECO:0000313" key="3">
    <source>
        <dbReference type="Proteomes" id="UP000017590"/>
    </source>
</evidence>
<keyword evidence="3" id="KW-1185">Reference proteome</keyword>
<dbReference type="NCBIfam" id="NF042963">
    <property type="entry name" value="DUF1156_antiphage"/>
    <property type="match status" value="1"/>
</dbReference>
<dbReference type="EMBL" id="CP006763">
    <property type="protein sequence ID" value="AGY75871.1"/>
    <property type="molecule type" value="Genomic_DNA"/>
</dbReference>
<dbReference type="Proteomes" id="UP000017590">
    <property type="component" value="Chromosome"/>
</dbReference>
<dbReference type="Pfam" id="PF06634">
    <property type="entry name" value="DUF1156"/>
    <property type="match status" value="1"/>
</dbReference>
<dbReference type="InterPro" id="IPR029063">
    <property type="entry name" value="SAM-dependent_MTases_sf"/>
</dbReference>
<dbReference type="SUPFAM" id="SSF53335">
    <property type="entry name" value="S-adenosyl-L-methionine-dependent methyltransferases"/>
    <property type="match status" value="1"/>
</dbReference>
<evidence type="ECO:0000259" key="1">
    <source>
        <dbReference type="Pfam" id="PF06634"/>
    </source>
</evidence>
<name>A0ABN4BIY3_9CLOT</name>
<reference evidence="3" key="1">
    <citation type="journal article" date="2014" name="Biotechnol. Biofuels">
        <title>Comparison of single-molecule sequencing and hybrid approaches for finishing the genome of Clostridium autoethanogenum and analysis of CRISPR systems in industrial relevant Clostridia.</title>
        <authorList>
            <person name="Brown S.D."/>
            <person name="Nagaraju S."/>
            <person name="Utturkar S."/>
            <person name="De Tissera S."/>
            <person name="Segovia S."/>
            <person name="Mitchell W."/>
            <person name="Land M.L."/>
            <person name="Dassanayake A."/>
            <person name="Kopke M."/>
        </authorList>
    </citation>
    <scope>NUCLEOTIDE SEQUENCE [LARGE SCALE GENOMIC DNA]</scope>
    <source>
        <strain evidence="3">DSM 10061</strain>
    </source>
</reference>
<dbReference type="InterPro" id="IPR009537">
    <property type="entry name" value="DUF1156"/>
</dbReference>